<reference evidence="2 3" key="1">
    <citation type="submission" date="2020-08" db="EMBL/GenBank/DDBJ databases">
        <title>Genome public.</title>
        <authorList>
            <person name="Liu C."/>
            <person name="Sun Q."/>
        </authorList>
    </citation>
    <scope>NUCLEOTIDE SEQUENCE [LARGE SCALE GENOMIC DNA]</scope>
    <source>
        <strain evidence="2 3">NSJ-10</strain>
    </source>
</reference>
<keyword evidence="1" id="KW-0472">Membrane</keyword>
<keyword evidence="1" id="KW-1133">Transmembrane helix</keyword>
<keyword evidence="3" id="KW-1185">Reference proteome</keyword>
<gene>
    <name evidence="2" type="ORF">H8S09_04370</name>
</gene>
<dbReference type="EMBL" id="JACOOX010000002">
    <property type="protein sequence ID" value="MBC5662133.1"/>
    <property type="molecule type" value="Genomic_DNA"/>
</dbReference>
<dbReference type="RefSeq" id="WP_118483277.1">
    <property type="nucleotide sequence ID" value="NZ_JACOOX010000002.1"/>
</dbReference>
<organism evidence="2 3">
    <name type="scientific">Coprococcus hominis</name>
    <name type="common">ex Liu et al. 2022</name>
    <dbReference type="NCBI Taxonomy" id="2763039"/>
    <lineage>
        <taxon>Bacteria</taxon>
        <taxon>Bacillati</taxon>
        <taxon>Bacillota</taxon>
        <taxon>Clostridia</taxon>
        <taxon>Lachnospirales</taxon>
        <taxon>Lachnospiraceae</taxon>
        <taxon>Coprococcus</taxon>
    </lineage>
</organism>
<protein>
    <submittedName>
        <fullName evidence="2">AzlD domain-containing protein</fullName>
    </submittedName>
</protein>
<proteinExistence type="predicted"/>
<dbReference type="Pfam" id="PF05437">
    <property type="entry name" value="AzlD"/>
    <property type="match status" value="1"/>
</dbReference>
<dbReference type="InterPro" id="IPR008407">
    <property type="entry name" value="Brnchd-chn_aa_trnsp_AzlD"/>
</dbReference>
<evidence type="ECO:0000313" key="2">
    <source>
        <dbReference type="EMBL" id="MBC5662133.1"/>
    </source>
</evidence>
<feature type="transmembrane region" description="Helical" evidence="1">
    <location>
        <begin position="61"/>
        <end position="76"/>
    </location>
</feature>
<evidence type="ECO:0000256" key="1">
    <source>
        <dbReference type="SAM" id="Phobius"/>
    </source>
</evidence>
<sequence>MSVYTYIIAMAVVTYLIRAVPLVLFRKKIENRFLSSFLYYVPYACLTALTLPAIFYSTESVISAIAGFVVAVILGIREKGLVVVAAAACVTVFVVERILAFL</sequence>
<accession>A0A8I0ANU0</accession>
<name>A0A8I0ANU0_9FIRM</name>
<evidence type="ECO:0000313" key="3">
    <source>
        <dbReference type="Proteomes" id="UP000615234"/>
    </source>
</evidence>
<comment type="caution">
    <text evidence="2">The sequence shown here is derived from an EMBL/GenBank/DDBJ whole genome shotgun (WGS) entry which is preliminary data.</text>
</comment>
<keyword evidence="1" id="KW-0812">Transmembrane</keyword>
<dbReference type="AlphaFoldDB" id="A0A8I0ANU0"/>
<feature type="transmembrane region" description="Helical" evidence="1">
    <location>
        <begin position="37"/>
        <end position="55"/>
    </location>
</feature>
<dbReference type="Proteomes" id="UP000615234">
    <property type="component" value="Unassembled WGS sequence"/>
</dbReference>
<feature type="transmembrane region" description="Helical" evidence="1">
    <location>
        <begin position="81"/>
        <end position="100"/>
    </location>
</feature>
<feature type="transmembrane region" description="Helical" evidence="1">
    <location>
        <begin position="6"/>
        <end position="25"/>
    </location>
</feature>